<keyword evidence="2" id="KW-0472">Membrane</keyword>
<proteinExistence type="predicted"/>
<keyword evidence="4" id="KW-1185">Reference proteome</keyword>
<dbReference type="RefSeq" id="WP_394846069.1">
    <property type="nucleotide sequence ID" value="NZ_CP089982.1"/>
</dbReference>
<feature type="transmembrane region" description="Helical" evidence="2">
    <location>
        <begin position="60"/>
        <end position="77"/>
    </location>
</feature>
<feature type="region of interest" description="Disordered" evidence="1">
    <location>
        <begin position="419"/>
        <end position="442"/>
    </location>
</feature>
<gene>
    <name evidence="3" type="ORF">LZC95_01235</name>
</gene>
<dbReference type="EMBL" id="CP089982">
    <property type="protein sequence ID" value="WXA95463.1"/>
    <property type="molecule type" value="Genomic_DNA"/>
</dbReference>
<evidence type="ECO:0000313" key="4">
    <source>
        <dbReference type="Proteomes" id="UP001379533"/>
    </source>
</evidence>
<sequence>MDTTSVRFDAAVPAIAYALVPWSPLVPVAFARRPANHVHLGALVMAIVGLAAHASGRLSLVVVAAMLVALFLALRSVDDIERAPAVLVATVAAVGFLVVRDIEAVPARVLEALGQPGTNVPPFTAVAAKTVRIATAATTALTVTILLAPRTWLPVRRSVAILAVAGIAWLGLQLHVYPALRARLSPTAARETWERVHAQGEPLGALGVDPHAITDAPAVTLAHATAAGKWLAETASGRRFVALASPELPRLNAAFRAERRANVPILAGGDGTVMLAASSLASGERSESPLDAVVRNEPPGGLRPIDAVAGNRLELVGWDLRDAHGAPLETASSGKRMHVRLVLRVRSAESLHAYCTFLHIDHTPTRFAAEHREHPYPMPVWQAGDVIVDDFEVTLPPHFRAGQYALWWGIGELPCQDDRRMPVTSGPNDGHGRVRGGSLEVR</sequence>
<feature type="transmembrane region" description="Helical" evidence="2">
    <location>
        <begin position="12"/>
        <end position="31"/>
    </location>
</feature>
<accession>A0ABZ2K9U6</accession>
<organism evidence="3 4">
    <name type="scientific">Pendulispora brunnea</name>
    <dbReference type="NCBI Taxonomy" id="2905690"/>
    <lineage>
        <taxon>Bacteria</taxon>
        <taxon>Pseudomonadati</taxon>
        <taxon>Myxococcota</taxon>
        <taxon>Myxococcia</taxon>
        <taxon>Myxococcales</taxon>
        <taxon>Sorangiineae</taxon>
        <taxon>Pendulisporaceae</taxon>
        <taxon>Pendulispora</taxon>
    </lineage>
</organism>
<keyword evidence="2" id="KW-1133">Transmembrane helix</keyword>
<reference evidence="3 4" key="1">
    <citation type="submission" date="2021-12" db="EMBL/GenBank/DDBJ databases">
        <title>Discovery of the Pendulisporaceae a myxobacterial family with distinct sporulation behavior and unique specialized metabolism.</title>
        <authorList>
            <person name="Garcia R."/>
            <person name="Popoff A."/>
            <person name="Bader C.D."/>
            <person name="Loehr J."/>
            <person name="Walesch S."/>
            <person name="Walt C."/>
            <person name="Boldt J."/>
            <person name="Bunk B."/>
            <person name="Haeckl F.J.F.P.J."/>
            <person name="Gunesch A.P."/>
            <person name="Birkelbach J."/>
            <person name="Nuebel U."/>
            <person name="Pietschmann T."/>
            <person name="Bach T."/>
            <person name="Mueller R."/>
        </authorList>
    </citation>
    <scope>NUCLEOTIDE SEQUENCE [LARGE SCALE GENOMIC DNA]</scope>
    <source>
        <strain evidence="3 4">MSr12523</strain>
    </source>
</reference>
<name>A0ABZ2K9U6_9BACT</name>
<evidence type="ECO:0000313" key="3">
    <source>
        <dbReference type="EMBL" id="WXA95463.1"/>
    </source>
</evidence>
<feature type="transmembrane region" description="Helical" evidence="2">
    <location>
        <begin position="84"/>
        <end position="102"/>
    </location>
</feature>
<keyword evidence="2" id="KW-0812">Transmembrane</keyword>
<feature type="transmembrane region" description="Helical" evidence="2">
    <location>
        <begin position="159"/>
        <end position="180"/>
    </location>
</feature>
<dbReference type="Proteomes" id="UP001379533">
    <property type="component" value="Chromosome"/>
</dbReference>
<protein>
    <submittedName>
        <fullName evidence="3">Uncharacterized protein</fullName>
    </submittedName>
</protein>
<evidence type="ECO:0000256" key="2">
    <source>
        <dbReference type="SAM" id="Phobius"/>
    </source>
</evidence>
<evidence type="ECO:0000256" key="1">
    <source>
        <dbReference type="SAM" id="MobiDB-lite"/>
    </source>
</evidence>